<keyword evidence="1" id="KW-0326">Glycosidase</keyword>
<dbReference type="AlphaFoldDB" id="A0A8H9FT86"/>
<comment type="caution">
    <text evidence="5">The sequence shown here is derived from an EMBL/GenBank/DDBJ whole genome shotgun (WGS) entry which is preliminary data.</text>
</comment>
<dbReference type="InterPro" id="IPR003961">
    <property type="entry name" value="FN3_dom"/>
</dbReference>
<feature type="region of interest" description="Disordered" evidence="3">
    <location>
        <begin position="1"/>
        <end position="27"/>
    </location>
</feature>
<dbReference type="PROSITE" id="PS50853">
    <property type="entry name" value="FN3"/>
    <property type="match status" value="2"/>
</dbReference>
<dbReference type="EMBL" id="BMEA01000001">
    <property type="protein sequence ID" value="GGB78581.1"/>
    <property type="molecule type" value="Genomic_DNA"/>
</dbReference>
<reference evidence="5" key="2">
    <citation type="submission" date="2020-09" db="EMBL/GenBank/DDBJ databases">
        <authorList>
            <person name="Sun Q."/>
            <person name="Zhou Y."/>
        </authorList>
    </citation>
    <scope>NUCLEOTIDE SEQUENCE</scope>
    <source>
        <strain evidence="5">CGMCC 1.10749</strain>
    </source>
</reference>
<gene>
    <name evidence="5" type="ORF">GCM10011314_17870</name>
</gene>
<dbReference type="CDD" id="cd00063">
    <property type="entry name" value="FN3"/>
    <property type="match status" value="2"/>
</dbReference>
<sequence length="401" mass="39687">MCDPTGNQTTYARDGRASKIPSNAVGPNSHTLIFAQGDFTTSQIAAAPRDVSASPGDTQAHVAWSAPTSNGGSSVTGYTVTSSPGGNTCTTTGALSCTVMGLSNGTAYTFTVTATNAIGTSSASVASTAVTPTAPVTPAAVSFVDSCGTSADTYTIPTSTGVEYLVHGVVKPAGTYLGTGAVMVTARATAGYALSGTSSWSKTFTSTDCPIAPTAPTGATVSAGDGQVVVSWTAPASTGGSSVTGYTVTSSPGGKTCTTTGALACTVMGLSNGTAYTFTVTATNAIGTSPSSSPSAVVIPTVPQVLTSAMPTVTGGSKPGYVKSAIAGAWGPSPVALTYRWSRVSSHGVITPIAGANGRLYRVTNADVGYRLTVAVTGTKVGYTTVSRASAQTSVISGWRH</sequence>
<evidence type="ECO:0000256" key="2">
    <source>
        <dbReference type="ARBA" id="ARBA00023326"/>
    </source>
</evidence>
<evidence type="ECO:0000256" key="3">
    <source>
        <dbReference type="SAM" id="MobiDB-lite"/>
    </source>
</evidence>
<feature type="compositionally biased region" description="Polar residues" evidence="3">
    <location>
        <begin position="1"/>
        <end position="11"/>
    </location>
</feature>
<name>A0A8H9FT86_9MICO</name>
<dbReference type="PANTHER" id="PTHR34720:SF9">
    <property type="entry name" value="BLR4714 PROTEIN"/>
    <property type="match status" value="1"/>
</dbReference>
<dbReference type="Gene3D" id="2.60.40.2700">
    <property type="match status" value="1"/>
</dbReference>
<keyword evidence="1" id="KW-0378">Hydrolase</keyword>
<feature type="domain" description="Fibronectin type-III" evidence="4">
    <location>
        <begin position="47"/>
        <end position="134"/>
    </location>
</feature>
<protein>
    <recommendedName>
        <fullName evidence="4">Fibronectin type-III domain-containing protein</fullName>
    </recommendedName>
</protein>
<dbReference type="GO" id="GO:0000272">
    <property type="term" value="P:polysaccharide catabolic process"/>
    <property type="evidence" value="ECO:0007669"/>
    <property type="project" value="UniProtKB-KW"/>
</dbReference>
<dbReference type="Gene3D" id="2.60.40.10">
    <property type="entry name" value="Immunoglobulins"/>
    <property type="match status" value="2"/>
</dbReference>
<dbReference type="Pfam" id="PF00041">
    <property type="entry name" value="fn3"/>
    <property type="match status" value="2"/>
</dbReference>
<dbReference type="GO" id="GO:0016798">
    <property type="term" value="F:hydrolase activity, acting on glycosyl bonds"/>
    <property type="evidence" value="ECO:0007669"/>
    <property type="project" value="UniProtKB-KW"/>
</dbReference>
<reference evidence="5" key="1">
    <citation type="journal article" date="2014" name="Int. J. Syst. Evol. Microbiol.">
        <title>Complete genome sequence of Corynebacterium casei LMG S-19264T (=DSM 44701T), isolated from a smear-ripened cheese.</title>
        <authorList>
            <consortium name="US DOE Joint Genome Institute (JGI-PGF)"/>
            <person name="Walter F."/>
            <person name="Albersmeier A."/>
            <person name="Kalinowski J."/>
            <person name="Ruckert C."/>
        </authorList>
    </citation>
    <scope>NUCLEOTIDE SEQUENCE</scope>
    <source>
        <strain evidence="5">CGMCC 1.10749</strain>
    </source>
</reference>
<feature type="domain" description="Fibronectin type-III" evidence="4">
    <location>
        <begin position="212"/>
        <end position="304"/>
    </location>
</feature>
<accession>A0A8H9FT86</accession>
<evidence type="ECO:0000313" key="5">
    <source>
        <dbReference type="EMBL" id="GGB78581.1"/>
    </source>
</evidence>
<dbReference type="InterPro" id="IPR013783">
    <property type="entry name" value="Ig-like_fold"/>
</dbReference>
<dbReference type="RefSeq" id="WP_371870446.1">
    <property type="nucleotide sequence ID" value="NZ_BMEA01000001.1"/>
</dbReference>
<keyword evidence="2" id="KW-0119">Carbohydrate metabolism</keyword>
<evidence type="ECO:0000313" key="6">
    <source>
        <dbReference type="Proteomes" id="UP000628079"/>
    </source>
</evidence>
<dbReference type="SMART" id="SM00060">
    <property type="entry name" value="FN3"/>
    <property type="match status" value="2"/>
</dbReference>
<keyword evidence="2" id="KW-0624">Polysaccharide degradation</keyword>
<evidence type="ECO:0000259" key="4">
    <source>
        <dbReference type="PROSITE" id="PS50853"/>
    </source>
</evidence>
<dbReference type="PRINTS" id="PR00014">
    <property type="entry name" value="FNTYPEIII"/>
</dbReference>
<dbReference type="PANTHER" id="PTHR34720">
    <property type="entry name" value="MICROCYSTIN DEPENDENT PROTEIN"/>
    <property type="match status" value="1"/>
</dbReference>
<dbReference type="Proteomes" id="UP000628079">
    <property type="component" value="Unassembled WGS sequence"/>
</dbReference>
<proteinExistence type="predicted"/>
<evidence type="ECO:0000256" key="1">
    <source>
        <dbReference type="ARBA" id="ARBA00023295"/>
    </source>
</evidence>
<organism evidence="5 6">
    <name type="scientific">Knoellia flava</name>
    <dbReference type="NCBI Taxonomy" id="913969"/>
    <lineage>
        <taxon>Bacteria</taxon>
        <taxon>Bacillati</taxon>
        <taxon>Actinomycetota</taxon>
        <taxon>Actinomycetes</taxon>
        <taxon>Micrococcales</taxon>
        <taxon>Intrasporangiaceae</taxon>
        <taxon>Knoellia</taxon>
    </lineage>
</organism>
<dbReference type="InterPro" id="IPR036116">
    <property type="entry name" value="FN3_sf"/>
</dbReference>
<dbReference type="SUPFAM" id="SSF49265">
    <property type="entry name" value="Fibronectin type III"/>
    <property type="match status" value="1"/>
</dbReference>